<evidence type="ECO:0000256" key="1">
    <source>
        <dbReference type="ARBA" id="ARBA00023125"/>
    </source>
</evidence>
<keyword evidence="1" id="KW-0238">DNA-binding</keyword>
<dbReference type="EMBL" id="CADCUR010000125">
    <property type="protein sequence ID" value="CAA9399796.1"/>
    <property type="molecule type" value="Genomic_DNA"/>
</dbReference>
<dbReference type="PROSITE" id="PS50937">
    <property type="entry name" value="HTH_MERR_2"/>
    <property type="match status" value="1"/>
</dbReference>
<evidence type="ECO:0000259" key="2">
    <source>
        <dbReference type="PROSITE" id="PS50937"/>
    </source>
</evidence>
<dbReference type="Pfam" id="PF13411">
    <property type="entry name" value="MerR_1"/>
    <property type="match status" value="1"/>
</dbReference>
<dbReference type="InterPro" id="IPR000551">
    <property type="entry name" value="MerR-type_HTH_dom"/>
</dbReference>
<sequence>MGFPERAIPEKIFFKIGEVCDLVGVQAHVLRYWETEFPMLSPQKNRSGQRSYRRRDVEIALRVKELLYDDLYTIAGAKKKLQIEMRESSRLKIVHSEPSPEKENYIKEVKSPEPLPPAADYAGENLDAEEFEELESFEPAAPLEVLDDERREALNSLAAQLLELREMLKSNRTETAGSQQRKY</sequence>
<dbReference type="PANTHER" id="PTHR30204:SF15">
    <property type="entry name" value="BLL5018 PROTEIN"/>
    <property type="match status" value="1"/>
</dbReference>
<dbReference type="GO" id="GO:0003677">
    <property type="term" value="F:DNA binding"/>
    <property type="evidence" value="ECO:0007669"/>
    <property type="project" value="UniProtKB-KW"/>
</dbReference>
<dbReference type="AlphaFoldDB" id="A0A6J4P3B7"/>
<dbReference type="Gene3D" id="1.10.1660.10">
    <property type="match status" value="1"/>
</dbReference>
<evidence type="ECO:0000313" key="3">
    <source>
        <dbReference type="EMBL" id="CAA9399796.1"/>
    </source>
</evidence>
<gene>
    <name evidence="3" type="ORF">AVDCRST_MAG74-1591</name>
</gene>
<feature type="domain" description="HTH merR-type" evidence="2">
    <location>
        <begin position="13"/>
        <end position="83"/>
    </location>
</feature>
<reference evidence="3" key="1">
    <citation type="submission" date="2020-02" db="EMBL/GenBank/DDBJ databases">
        <authorList>
            <person name="Meier V. D."/>
        </authorList>
    </citation>
    <scope>NUCLEOTIDE SEQUENCE</scope>
    <source>
        <strain evidence="3">AVDCRST_MAG74</strain>
    </source>
</reference>
<accession>A0A6J4P3B7</accession>
<organism evidence="3">
    <name type="scientific">uncultured Pyrinomonadaceae bacterium</name>
    <dbReference type="NCBI Taxonomy" id="2283094"/>
    <lineage>
        <taxon>Bacteria</taxon>
        <taxon>Pseudomonadati</taxon>
        <taxon>Acidobacteriota</taxon>
        <taxon>Blastocatellia</taxon>
        <taxon>Blastocatellales</taxon>
        <taxon>Pyrinomonadaceae</taxon>
        <taxon>environmental samples</taxon>
    </lineage>
</organism>
<proteinExistence type="predicted"/>
<dbReference type="SMART" id="SM00422">
    <property type="entry name" value="HTH_MERR"/>
    <property type="match status" value="1"/>
</dbReference>
<dbReference type="PANTHER" id="PTHR30204">
    <property type="entry name" value="REDOX-CYCLING DRUG-SENSING TRANSCRIPTIONAL ACTIVATOR SOXR"/>
    <property type="match status" value="1"/>
</dbReference>
<name>A0A6J4P3B7_9BACT</name>
<dbReference type="CDD" id="cd04765">
    <property type="entry name" value="HTH_MlrA-like_sg2"/>
    <property type="match status" value="1"/>
</dbReference>
<dbReference type="SUPFAM" id="SSF46955">
    <property type="entry name" value="Putative DNA-binding domain"/>
    <property type="match status" value="1"/>
</dbReference>
<dbReference type="InterPro" id="IPR047057">
    <property type="entry name" value="MerR_fam"/>
</dbReference>
<dbReference type="InterPro" id="IPR009061">
    <property type="entry name" value="DNA-bd_dom_put_sf"/>
</dbReference>
<dbReference type="GO" id="GO:0003700">
    <property type="term" value="F:DNA-binding transcription factor activity"/>
    <property type="evidence" value="ECO:0007669"/>
    <property type="project" value="InterPro"/>
</dbReference>
<protein>
    <submittedName>
        <fullName evidence="3">Transcriptional regulator PA2737, MerR family</fullName>
    </submittedName>
</protein>